<dbReference type="GeneID" id="103521643"/>
<dbReference type="GO" id="GO:0005886">
    <property type="term" value="C:plasma membrane"/>
    <property type="evidence" value="ECO:0007669"/>
    <property type="project" value="UniProtKB-SubCell"/>
</dbReference>
<dbReference type="InterPro" id="IPR042089">
    <property type="entry name" value="Peptidase_M13_dom_2"/>
</dbReference>
<feature type="non-terminal residue" evidence="6">
    <location>
        <position position="234"/>
    </location>
</feature>
<comment type="subcellular location">
    <subcellularLocation>
        <location evidence="1">Cell membrane</location>
        <topology evidence="1">Single-pass type II membrane protein</topology>
    </subcellularLocation>
</comment>
<sequence>MKHPSLLPFTDLPQEPSETTDSLADESKAIRKPQSSTAYSPKICYSEGCIHTASKLLSNMNQSVDPCQDFYRFTCGRFLEETVIPDDKSGQSSFSVISDQLEVQLRTIIEEPAKDSDIKPFRLAKNLYKVCMNKTQIELQGLDHMKSILKHLGGWPVLEGDSWDEGSFSWKGSVYKFRRYGYSVDYFLDFSVGVNLKNSTERVIEFDQASLGLSREYLAKGKKKNSFGDLFLRQ</sequence>
<protein>
    <submittedName>
        <fullName evidence="6">Neprilysin-2-like</fullName>
    </submittedName>
</protein>
<accession>A0A1S3DPG2</accession>
<dbReference type="Proteomes" id="UP000079169">
    <property type="component" value="Unplaced"/>
</dbReference>
<evidence type="ECO:0000256" key="3">
    <source>
        <dbReference type="SAM" id="MobiDB-lite"/>
    </source>
</evidence>
<organism evidence="5 6">
    <name type="scientific">Diaphorina citri</name>
    <name type="common">Asian citrus psyllid</name>
    <dbReference type="NCBI Taxonomy" id="121845"/>
    <lineage>
        <taxon>Eukaryota</taxon>
        <taxon>Metazoa</taxon>
        <taxon>Ecdysozoa</taxon>
        <taxon>Arthropoda</taxon>
        <taxon>Hexapoda</taxon>
        <taxon>Insecta</taxon>
        <taxon>Pterygota</taxon>
        <taxon>Neoptera</taxon>
        <taxon>Paraneoptera</taxon>
        <taxon>Hemiptera</taxon>
        <taxon>Sternorrhyncha</taxon>
        <taxon>Psylloidea</taxon>
        <taxon>Psyllidae</taxon>
        <taxon>Diaphorininae</taxon>
        <taxon>Diaphorina</taxon>
    </lineage>
</organism>
<feature type="region of interest" description="Disordered" evidence="3">
    <location>
        <begin position="1"/>
        <end position="34"/>
    </location>
</feature>
<dbReference type="PaxDb" id="121845-A0A1S3DPG2"/>
<dbReference type="PANTHER" id="PTHR11733:SF224">
    <property type="entry name" value="NEPRILYSIN-2"/>
    <property type="match status" value="1"/>
</dbReference>
<proteinExistence type="inferred from homology"/>
<dbReference type="KEGG" id="dci:103521643"/>
<evidence type="ECO:0000259" key="4">
    <source>
        <dbReference type="Pfam" id="PF05649"/>
    </source>
</evidence>
<dbReference type="Pfam" id="PF05649">
    <property type="entry name" value="Peptidase_M13_N"/>
    <property type="match status" value="1"/>
</dbReference>
<dbReference type="GO" id="GO:0004222">
    <property type="term" value="F:metalloendopeptidase activity"/>
    <property type="evidence" value="ECO:0007669"/>
    <property type="project" value="InterPro"/>
</dbReference>
<evidence type="ECO:0000313" key="5">
    <source>
        <dbReference type="Proteomes" id="UP000079169"/>
    </source>
</evidence>
<comment type="similarity">
    <text evidence="2">Belongs to the peptidase M13 family.</text>
</comment>
<keyword evidence="5" id="KW-1185">Reference proteome</keyword>
<dbReference type="GO" id="GO:0016485">
    <property type="term" value="P:protein processing"/>
    <property type="evidence" value="ECO:0007669"/>
    <property type="project" value="TreeGrafter"/>
</dbReference>
<evidence type="ECO:0000256" key="2">
    <source>
        <dbReference type="ARBA" id="ARBA00007357"/>
    </source>
</evidence>
<dbReference type="Gene3D" id="1.10.1380.10">
    <property type="entry name" value="Neutral endopeptidase , domain2"/>
    <property type="match status" value="1"/>
</dbReference>
<feature type="domain" description="Peptidase M13 N-terminal" evidence="4">
    <location>
        <begin position="66"/>
        <end position="223"/>
    </location>
</feature>
<dbReference type="STRING" id="121845.A0A1S3DPG2"/>
<dbReference type="PROSITE" id="PS51885">
    <property type="entry name" value="NEPRILYSIN"/>
    <property type="match status" value="1"/>
</dbReference>
<gene>
    <name evidence="6" type="primary">LOC103521643</name>
</gene>
<dbReference type="RefSeq" id="XP_008484977.3">
    <property type="nucleotide sequence ID" value="XM_008486755.3"/>
</dbReference>
<dbReference type="InterPro" id="IPR008753">
    <property type="entry name" value="Peptidase_M13_N"/>
</dbReference>
<dbReference type="AlphaFoldDB" id="A0A1S3DPG2"/>
<name>A0A1S3DPG2_DIACI</name>
<evidence type="ECO:0000256" key="1">
    <source>
        <dbReference type="ARBA" id="ARBA00004401"/>
    </source>
</evidence>
<reference evidence="6" key="1">
    <citation type="submission" date="2025-08" db="UniProtKB">
        <authorList>
            <consortium name="RefSeq"/>
        </authorList>
    </citation>
    <scope>IDENTIFICATION</scope>
</reference>
<dbReference type="PANTHER" id="PTHR11733">
    <property type="entry name" value="ZINC METALLOPROTEASE FAMILY M13 NEPRILYSIN-RELATED"/>
    <property type="match status" value="1"/>
</dbReference>
<evidence type="ECO:0000313" key="6">
    <source>
        <dbReference type="RefSeq" id="XP_008484977.3"/>
    </source>
</evidence>
<dbReference type="SUPFAM" id="SSF55486">
    <property type="entry name" value="Metalloproteases ('zincins'), catalytic domain"/>
    <property type="match status" value="1"/>
</dbReference>
<dbReference type="InterPro" id="IPR000718">
    <property type="entry name" value="Peptidase_M13"/>
</dbReference>